<dbReference type="Proteomes" id="UP000799754">
    <property type="component" value="Unassembled WGS sequence"/>
</dbReference>
<dbReference type="EMBL" id="MU006745">
    <property type="protein sequence ID" value="KAF2622369.1"/>
    <property type="molecule type" value="Genomic_DNA"/>
</dbReference>
<accession>A0ACB6RKS4</accession>
<reference evidence="1" key="1">
    <citation type="journal article" date="2020" name="Stud. Mycol.">
        <title>101 Dothideomycetes genomes: a test case for predicting lifestyles and emergence of pathogens.</title>
        <authorList>
            <person name="Haridas S."/>
            <person name="Albert R."/>
            <person name="Binder M."/>
            <person name="Bloem J."/>
            <person name="Labutti K."/>
            <person name="Salamov A."/>
            <person name="Andreopoulos B."/>
            <person name="Baker S."/>
            <person name="Barry K."/>
            <person name="Bills G."/>
            <person name="Bluhm B."/>
            <person name="Cannon C."/>
            <person name="Castanera R."/>
            <person name="Culley D."/>
            <person name="Daum C."/>
            <person name="Ezra D."/>
            <person name="Gonzalez J."/>
            <person name="Henrissat B."/>
            <person name="Kuo A."/>
            <person name="Liang C."/>
            <person name="Lipzen A."/>
            <person name="Lutzoni F."/>
            <person name="Magnuson J."/>
            <person name="Mondo S."/>
            <person name="Nolan M."/>
            <person name="Ohm R."/>
            <person name="Pangilinan J."/>
            <person name="Park H.-J."/>
            <person name="Ramirez L."/>
            <person name="Alfaro M."/>
            <person name="Sun H."/>
            <person name="Tritt A."/>
            <person name="Yoshinaga Y."/>
            <person name="Zwiers L.-H."/>
            <person name="Turgeon B."/>
            <person name="Goodwin S."/>
            <person name="Spatafora J."/>
            <person name="Crous P."/>
            <person name="Grigoriev I."/>
        </authorList>
    </citation>
    <scope>NUCLEOTIDE SEQUENCE</scope>
    <source>
        <strain evidence="1">CBS 525.71</strain>
    </source>
</reference>
<name>A0ACB6RKS4_9PLEO</name>
<comment type="caution">
    <text evidence="1">The sequence shown here is derived from an EMBL/GenBank/DDBJ whole genome shotgun (WGS) entry which is preliminary data.</text>
</comment>
<organism evidence="1 2">
    <name type="scientific">Macroventuria anomochaeta</name>
    <dbReference type="NCBI Taxonomy" id="301207"/>
    <lineage>
        <taxon>Eukaryota</taxon>
        <taxon>Fungi</taxon>
        <taxon>Dikarya</taxon>
        <taxon>Ascomycota</taxon>
        <taxon>Pezizomycotina</taxon>
        <taxon>Dothideomycetes</taxon>
        <taxon>Pleosporomycetidae</taxon>
        <taxon>Pleosporales</taxon>
        <taxon>Pleosporineae</taxon>
        <taxon>Didymellaceae</taxon>
        <taxon>Macroventuria</taxon>
    </lineage>
</organism>
<keyword evidence="2" id="KW-1185">Reference proteome</keyword>
<protein>
    <submittedName>
        <fullName evidence="1">Uncharacterized protein</fullName>
    </submittedName>
</protein>
<proteinExistence type="predicted"/>
<evidence type="ECO:0000313" key="1">
    <source>
        <dbReference type="EMBL" id="KAF2622369.1"/>
    </source>
</evidence>
<gene>
    <name evidence="1" type="ORF">BU25DRAFT_211599</name>
</gene>
<sequence>MFGMVAGSKYTQLSWTQCEIAFEPSLFTVDVSLVNATIKVSRVEHAQVGDLDPALNLRSAAMDNYWLSYVTAARGTSNVGDAFMESIKSLRTNRSVWSDIHAPDYRSLVLDAITESVDAVIDDSLVALGSLALKFSNAT</sequence>
<evidence type="ECO:0000313" key="2">
    <source>
        <dbReference type="Proteomes" id="UP000799754"/>
    </source>
</evidence>